<feature type="region of interest" description="Disordered" evidence="1">
    <location>
        <begin position="1657"/>
        <end position="1684"/>
    </location>
</feature>
<dbReference type="EMBL" id="OB660608">
    <property type="protein sequence ID" value="CAD7225587.1"/>
    <property type="molecule type" value="Genomic_DNA"/>
</dbReference>
<feature type="compositionally biased region" description="Polar residues" evidence="1">
    <location>
        <begin position="1765"/>
        <end position="1774"/>
    </location>
</feature>
<feature type="compositionally biased region" description="Basic and acidic residues" evidence="1">
    <location>
        <begin position="1011"/>
        <end position="1063"/>
    </location>
</feature>
<feature type="compositionally biased region" description="Basic residues" evidence="1">
    <location>
        <begin position="867"/>
        <end position="876"/>
    </location>
</feature>
<feature type="compositionally biased region" description="Polar residues" evidence="1">
    <location>
        <begin position="818"/>
        <end position="834"/>
    </location>
</feature>
<feature type="compositionally biased region" description="Low complexity" evidence="1">
    <location>
        <begin position="169"/>
        <end position="184"/>
    </location>
</feature>
<feature type="compositionally biased region" description="Basic residues" evidence="1">
    <location>
        <begin position="1424"/>
        <end position="1434"/>
    </location>
</feature>
<feature type="compositionally biased region" description="Polar residues" evidence="1">
    <location>
        <begin position="1191"/>
        <end position="1219"/>
    </location>
</feature>
<feature type="compositionally biased region" description="Basic and acidic residues" evidence="1">
    <location>
        <begin position="1659"/>
        <end position="1671"/>
    </location>
</feature>
<feature type="compositionally biased region" description="Basic and acidic residues" evidence="1">
    <location>
        <begin position="1392"/>
        <end position="1423"/>
    </location>
</feature>
<gene>
    <name evidence="2" type="ORF">CTOB1V02_LOCUS3525</name>
</gene>
<feature type="compositionally biased region" description="Basic and acidic residues" evidence="1">
    <location>
        <begin position="139"/>
        <end position="152"/>
    </location>
</feature>
<feature type="compositionally biased region" description="Basic residues" evidence="1">
    <location>
        <begin position="189"/>
        <end position="206"/>
    </location>
</feature>
<feature type="compositionally biased region" description="Basic and acidic residues" evidence="1">
    <location>
        <begin position="1711"/>
        <end position="1727"/>
    </location>
</feature>
<feature type="compositionally biased region" description="Polar residues" evidence="1">
    <location>
        <begin position="1071"/>
        <end position="1080"/>
    </location>
</feature>
<feature type="compositionally biased region" description="Basic residues" evidence="1">
    <location>
        <begin position="1672"/>
        <end position="1681"/>
    </location>
</feature>
<feature type="compositionally biased region" description="Basic and acidic residues" evidence="1">
    <location>
        <begin position="835"/>
        <end position="851"/>
    </location>
</feature>
<feature type="compositionally biased region" description="Polar residues" evidence="1">
    <location>
        <begin position="622"/>
        <end position="637"/>
    </location>
</feature>
<feature type="compositionally biased region" description="Basic and acidic residues" evidence="1">
    <location>
        <begin position="109"/>
        <end position="129"/>
    </location>
</feature>
<feature type="region of interest" description="Disordered" evidence="1">
    <location>
        <begin position="622"/>
        <end position="672"/>
    </location>
</feature>
<feature type="region of interest" description="Disordered" evidence="1">
    <location>
        <begin position="708"/>
        <end position="1250"/>
    </location>
</feature>
<feature type="compositionally biased region" description="Basic and acidic residues" evidence="1">
    <location>
        <begin position="1081"/>
        <end position="1105"/>
    </location>
</feature>
<feature type="compositionally biased region" description="Basic and acidic residues" evidence="1">
    <location>
        <begin position="1362"/>
        <end position="1383"/>
    </location>
</feature>
<feature type="compositionally biased region" description="Polar residues" evidence="1">
    <location>
        <begin position="733"/>
        <end position="746"/>
    </location>
</feature>
<feature type="region of interest" description="Disordered" evidence="1">
    <location>
        <begin position="1702"/>
        <end position="1729"/>
    </location>
</feature>
<feature type="compositionally biased region" description="Polar residues" evidence="1">
    <location>
        <begin position="776"/>
        <end position="789"/>
    </location>
</feature>
<organism evidence="2">
    <name type="scientific">Cyprideis torosa</name>
    <dbReference type="NCBI Taxonomy" id="163714"/>
    <lineage>
        <taxon>Eukaryota</taxon>
        <taxon>Metazoa</taxon>
        <taxon>Ecdysozoa</taxon>
        <taxon>Arthropoda</taxon>
        <taxon>Crustacea</taxon>
        <taxon>Oligostraca</taxon>
        <taxon>Ostracoda</taxon>
        <taxon>Podocopa</taxon>
        <taxon>Podocopida</taxon>
        <taxon>Cytherocopina</taxon>
        <taxon>Cytheroidea</taxon>
        <taxon>Cytherideidae</taxon>
        <taxon>Cyprideis</taxon>
    </lineage>
</organism>
<proteinExistence type="predicted"/>
<sequence>MAPKQVGKVSVEAKSAKEPRTPNSTPLKAEPFRVEKINVQNPFEVSGVKPAAGLPKSAKGEEKKSDAEVKRTEKSTEAKTDESLGKSRAGETKDVSLSAQQDSDLMYADMEKSKKESKTSDPWKIDKPRPGMIPSSEVAKIDWEKGPPRDLFKSNFLSKKTQNKELGRGSRSGNSSSSSSNIDLDSSKRRPKNHNSRKDGRTHRSGSRAGCDPSPLEIDAGGSSNSVLNSCSCETDSDGNAWVCQGTIPRRVIDERLRRLVEHPSDEHFRRFVEHPTDEHFRRFLEHPTDEHFRRFAEHPTGESHRRFVEHPTDESYRRFVGHPTDGPYRRFVGHPIDEPYRRYFGHPKKCAEELCFHVLLKKTGKPGSVPPPPVCVAVKQNKNHPNKSILLTIRKDDCSLTPKEECKKGFCDKVIDKLKNTTSSQTEESPNTILLRDKEAQTAYEDSFRNDEVPRAGQLSSQHCDTCRQLYAEPNRGGEIDGKIGPNRGGEMDGKTGSNRGGEMGVNKSFDACECKSGAIENSRSFLVSKQPKTEKMEDQFILNVSRPFGRAQGAAAKRESSTIEVSIAPLGDPLSVGLSPVKGTHQGLEAKRSLLSFEKPASASLSNPTAASHNISSFEQPFSHASSNNSPTNISDPVPTAASRSGKQGLDQKNEHVKTSIPSKGMVTDQKENIHKSNYENLSSSSASKSSDQQAYMNLVPNLKAESSLPQHPSPLFVQDPQSKTKDETLPNLNKSSDQQSVSNLMKPKRETPGNQSLDHLAKPKDEAAALVNRIQSSDPQSLSNLLSKPKRDPSLLRSQSLEPTPKPNPEVPVLQKQSPSLDLKSLSSATSEHPKVELSEKKKIDKLGPAKLVRSGSDEATKSILRKHKHRDDRKREHSRDKDDSSKHEGRRERSREKVDSQKHSREKDSNKHEGRRERSKEKVDSQKHSREKDSNKHEGRRDCSREKVDSQKHSREKDSNKHEGRRERSKEKVDSQKHSREKKDSNKHEGRREHSREKVGSQKHSREKKDSNKHEGRREHSREKVDSQKHSREKKDSNKHERSSQLPSPDHHQQHHRTEQVGMSLILQKSYSALRSSSKERQEHRAHDPKESASQEMTDRRTRSKLFSRTTSEQRRKNHGKPGNHDEIRLKNRSKEKHLENQSRTLLKKSSSGSNRVSSRDGVGHSSSRERRKIKLPEKPKLRETTSKTLLRGSSKTKFPSSRKTSKVQQSTMGESHNIFLVSSEPHKSRRKDRGSNENSNGSDIDDVSACARMLTKVDSYCAACPEDRSSKEDAIIRSLLDLCKTTRNKEGLLPDFPLDAEALQKQRSKCQTFLRKVESYCRASSCGEGKRAQEFELASSAKGFCRYVSSSLTRGTIRHEKPTPIKPRENSDDKDKEGRKTKHEKKKDRSKEKVDSSRKRERSKEKERSTSDKKEEKRKSKHLPHKAEKKKPDCKNVESELEKFCACAQEVKDLVPPSIRPKFEELCCEIENQRNKRKASPAYHIGTRNYRQAIIEHCSEVTLCTNRERCLSALEICVEVECPRRQLQLSREDPCSGFIKRKGSGQLVCVAKTQKDFAAKRLDVLPLEFGHQVDVRSVFASRNFCRRRKHLNRIDGWEASSWESKAQGKSPAKAWDSKAQTKCHSVRGQVKSCASKTRGFLRQIFDTVSPEASNHSEFRGSHAGLERRRRMNRSHTARRDMRDLCEDEAPIFTKPVPILSTTRSPSRNDLRRSRSGIRENRHQRPFLWPQSTHCQCLSDRGLLDPPPSRRSKKPHGIFECSNTSSSISLDRSAPW</sequence>
<name>A0A7R8ZIE7_9CRUS</name>
<evidence type="ECO:0000313" key="2">
    <source>
        <dbReference type="EMBL" id="CAD7225587.1"/>
    </source>
</evidence>
<feature type="region of interest" description="Disordered" evidence="1">
    <location>
        <begin position="476"/>
        <end position="504"/>
    </location>
</feature>
<evidence type="ECO:0000256" key="1">
    <source>
        <dbReference type="SAM" id="MobiDB-lite"/>
    </source>
</evidence>
<accession>A0A7R8ZIE7</accession>
<feature type="compositionally biased region" description="Basic and acidic residues" evidence="1">
    <location>
        <begin position="58"/>
        <end position="94"/>
    </location>
</feature>
<feature type="compositionally biased region" description="Basic and acidic residues" evidence="1">
    <location>
        <begin position="877"/>
        <end position="1004"/>
    </location>
</feature>
<feature type="region of interest" description="Disordered" evidence="1">
    <location>
        <begin position="1"/>
        <end position="224"/>
    </location>
</feature>
<feature type="compositionally biased region" description="Basic and acidic residues" evidence="1">
    <location>
        <begin position="1162"/>
        <end position="1190"/>
    </location>
</feature>
<reference evidence="2" key="1">
    <citation type="submission" date="2020-11" db="EMBL/GenBank/DDBJ databases">
        <authorList>
            <person name="Tran Van P."/>
        </authorList>
    </citation>
    <scope>NUCLEOTIDE SEQUENCE</scope>
</reference>
<feature type="region of interest" description="Disordered" evidence="1">
    <location>
        <begin position="1361"/>
        <end position="1437"/>
    </location>
</feature>
<protein>
    <submittedName>
        <fullName evidence="2">Uncharacterized protein</fullName>
    </submittedName>
</protein>
<feature type="region of interest" description="Disordered" evidence="1">
    <location>
        <begin position="1744"/>
        <end position="1780"/>
    </location>
</feature>